<comment type="caution">
    <text evidence="1">The sequence shown here is derived from an EMBL/GenBank/DDBJ whole genome shotgun (WGS) entry which is preliminary data.</text>
</comment>
<dbReference type="GeneID" id="86822545"/>
<dbReference type="InterPro" id="IPR000801">
    <property type="entry name" value="Esterase-like"/>
</dbReference>
<accession>C0CPT7</accession>
<dbReference type="RefSeq" id="WP_005950625.1">
    <property type="nucleotide sequence ID" value="NZ_CP136423.1"/>
</dbReference>
<dbReference type="PANTHER" id="PTHR48098:SF1">
    <property type="entry name" value="DIACYLGLYCEROL ACYLTRANSFERASE_MYCOLYLTRANSFERASE AG85A"/>
    <property type="match status" value="1"/>
</dbReference>
<dbReference type="PANTHER" id="PTHR48098">
    <property type="entry name" value="ENTEROCHELIN ESTERASE-RELATED"/>
    <property type="match status" value="1"/>
</dbReference>
<name>C0CPT7_BLAHS</name>
<dbReference type="EMBL" id="ACBZ01000158">
    <property type="protein sequence ID" value="EEG48257.1"/>
    <property type="molecule type" value="Genomic_DNA"/>
</dbReference>
<dbReference type="Proteomes" id="UP000003100">
    <property type="component" value="Unassembled WGS sequence"/>
</dbReference>
<dbReference type="AlphaFoldDB" id="C0CPT7"/>
<gene>
    <name evidence="1" type="ORF">RUMHYD_02888</name>
</gene>
<evidence type="ECO:0008006" key="3">
    <source>
        <dbReference type="Google" id="ProtNLM"/>
    </source>
</evidence>
<proteinExistence type="predicted"/>
<dbReference type="InterPro" id="IPR029058">
    <property type="entry name" value="AB_hydrolase_fold"/>
</dbReference>
<dbReference type="HOGENOM" id="CLU_037618_3_0_9"/>
<dbReference type="SUPFAM" id="SSF53474">
    <property type="entry name" value="alpha/beta-Hydrolases"/>
    <property type="match status" value="1"/>
</dbReference>
<dbReference type="ESTHER" id="9firm-c0cpt7">
    <property type="family name" value="A85-EsteraseD-FGH"/>
</dbReference>
<organism evidence="1 2">
    <name type="scientific">Blautia hydrogenotrophica (strain DSM 10507 / JCM 14656 / S5a33)</name>
    <name type="common">Ruminococcus hydrogenotrophicus</name>
    <dbReference type="NCBI Taxonomy" id="476272"/>
    <lineage>
        <taxon>Bacteria</taxon>
        <taxon>Bacillati</taxon>
        <taxon>Bacillota</taxon>
        <taxon>Clostridia</taxon>
        <taxon>Lachnospirales</taxon>
        <taxon>Lachnospiraceae</taxon>
        <taxon>Blautia</taxon>
    </lineage>
</organism>
<dbReference type="PATRIC" id="fig|476272.21.peg.1021"/>
<evidence type="ECO:0000313" key="1">
    <source>
        <dbReference type="EMBL" id="EEG48257.1"/>
    </source>
</evidence>
<dbReference type="InterPro" id="IPR050583">
    <property type="entry name" value="Mycobacterial_A85_antigen"/>
</dbReference>
<reference evidence="1 2" key="1">
    <citation type="submission" date="2009-01" db="EMBL/GenBank/DDBJ databases">
        <authorList>
            <person name="Fulton L."/>
            <person name="Clifton S."/>
            <person name="Fulton B."/>
            <person name="Xu J."/>
            <person name="Minx P."/>
            <person name="Pepin K.H."/>
            <person name="Johnson M."/>
            <person name="Bhonagiri V."/>
            <person name="Nash W.E."/>
            <person name="Mardis E.R."/>
            <person name="Wilson R.K."/>
        </authorList>
    </citation>
    <scope>NUCLEOTIDE SEQUENCE [LARGE SCALE GENOMIC DNA]</scope>
    <source>
        <strain evidence="2">DSM 10507 / JCM 14656 / S5a33</strain>
    </source>
</reference>
<reference evidence="1 2" key="2">
    <citation type="submission" date="2009-02" db="EMBL/GenBank/DDBJ databases">
        <title>Draft genome sequence of Blautia hydrogenotrophica DSM 10507 (Ruminococcus hydrogenotrophicus DSM 10507).</title>
        <authorList>
            <person name="Sudarsanam P."/>
            <person name="Ley R."/>
            <person name="Guruge J."/>
            <person name="Turnbaugh P.J."/>
            <person name="Mahowald M."/>
            <person name="Liep D."/>
            <person name="Gordon J."/>
        </authorList>
    </citation>
    <scope>NUCLEOTIDE SEQUENCE [LARGE SCALE GENOMIC DNA]</scope>
    <source>
        <strain evidence="2">DSM 10507 / JCM 14656 / S5a33</strain>
    </source>
</reference>
<dbReference type="Pfam" id="PF00756">
    <property type="entry name" value="Esterase"/>
    <property type="match status" value="1"/>
</dbReference>
<evidence type="ECO:0000313" key="2">
    <source>
        <dbReference type="Proteomes" id="UP000003100"/>
    </source>
</evidence>
<protein>
    <recommendedName>
        <fullName evidence="3">S-formylglutathione hydrolase</fullName>
    </recommendedName>
</protein>
<dbReference type="eggNOG" id="COG0627">
    <property type="taxonomic scope" value="Bacteria"/>
</dbReference>
<sequence length="267" mass="30823">MALFQCNFYSKSLGYDTQVNVILPENRGDYSFDESRNYCFQVLYLLHGKGDDCNGWLRKTSIERYAQSHCLAVIMPTGEDSFFTDTVSGKLFFTYLSEELPQKMGRWFPISNQPEDTFVAGLSMGGYGALKLGLTYPERFGGVGAFTAVTMPDQVYEANWGPNDAEDREKMEKNLRNVFGEDRYQQKDLPMCLLDRCVKEKKKVPPIFLYEGRQDLLYGMNQKFYRKAKDYGLDITYEEWDGGHNWDFWDAAVKKVLDAFPLKNEAL</sequence>
<dbReference type="Gene3D" id="3.40.50.1820">
    <property type="entry name" value="alpha/beta hydrolase"/>
    <property type="match status" value="1"/>
</dbReference>
<dbReference type="GO" id="GO:0016747">
    <property type="term" value="F:acyltransferase activity, transferring groups other than amino-acyl groups"/>
    <property type="evidence" value="ECO:0007669"/>
    <property type="project" value="TreeGrafter"/>
</dbReference>
<keyword evidence="2" id="KW-1185">Reference proteome</keyword>